<sequence length="293" mass="32456">MHTVNVTGKDTFHSVLMALYVMLRSHASQRQEQHEISINWELPLVVPSRDGKSPDSSQVEFKPQIAGTSLACLLERKLAEAEWDGKRICTKTDTPDDGTIDGIDLLRTALLSMIKVTERGPSTTKTKLLACVRSDRVAAANSRIAGPCTGAWIDGPTRCDHFPRRSGRHSLLCLLYGCETSESCSPLAHNRSQHRIDSDCPERRSQGVRSNTPMPQLFVNVDAKKRGDPVLLGTKRSTRVTDGDKPELISEIESVGEKWERQDGRSSVTCAYGRCSPTVTGDRIAQKWDGEKR</sequence>
<protein>
    <submittedName>
        <fullName evidence="1">Uncharacterized protein</fullName>
    </submittedName>
</protein>
<comment type="caution">
    <text evidence="1">The sequence shown here is derived from an EMBL/GenBank/DDBJ whole genome shotgun (WGS) entry which is preliminary data.</text>
</comment>
<reference evidence="1 2" key="1">
    <citation type="submission" date="2024-03" db="EMBL/GenBank/DDBJ databases">
        <title>A high-quality draft genome sequence of Diaporthe vaccinii, a causative agent of upright dieback and viscid rot disease in cranberry plants.</title>
        <authorList>
            <person name="Sarrasin M."/>
            <person name="Lang B.F."/>
            <person name="Burger G."/>
        </authorList>
    </citation>
    <scope>NUCLEOTIDE SEQUENCE [LARGE SCALE GENOMIC DNA]</scope>
    <source>
        <strain evidence="1 2">IS7</strain>
    </source>
</reference>
<accession>A0ABR4EK50</accession>
<evidence type="ECO:0000313" key="1">
    <source>
        <dbReference type="EMBL" id="KAL2282715.1"/>
    </source>
</evidence>
<dbReference type="Proteomes" id="UP001600888">
    <property type="component" value="Unassembled WGS sequence"/>
</dbReference>
<keyword evidence="2" id="KW-1185">Reference proteome</keyword>
<name>A0ABR4EK50_9PEZI</name>
<organism evidence="1 2">
    <name type="scientific">Diaporthe vaccinii</name>
    <dbReference type="NCBI Taxonomy" id="105482"/>
    <lineage>
        <taxon>Eukaryota</taxon>
        <taxon>Fungi</taxon>
        <taxon>Dikarya</taxon>
        <taxon>Ascomycota</taxon>
        <taxon>Pezizomycotina</taxon>
        <taxon>Sordariomycetes</taxon>
        <taxon>Sordariomycetidae</taxon>
        <taxon>Diaporthales</taxon>
        <taxon>Diaporthaceae</taxon>
        <taxon>Diaporthe</taxon>
        <taxon>Diaporthe eres species complex</taxon>
    </lineage>
</organism>
<proteinExistence type="predicted"/>
<evidence type="ECO:0000313" key="2">
    <source>
        <dbReference type="Proteomes" id="UP001600888"/>
    </source>
</evidence>
<gene>
    <name evidence="1" type="ORF">FJTKL_10349</name>
</gene>
<dbReference type="EMBL" id="JBAWTH010000047">
    <property type="protein sequence ID" value="KAL2282715.1"/>
    <property type="molecule type" value="Genomic_DNA"/>
</dbReference>